<organism evidence="2 3">
    <name type="scientific">Trichomonas vaginalis (strain ATCC PRA-98 / G3)</name>
    <dbReference type="NCBI Taxonomy" id="412133"/>
    <lineage>
        <taxon>Eukaryota</taxon>
        <taxon>Metamonada</taxon>
        <taxon>Parabasalia</taxon>
        <taxon>Trichomonadida</taxon>
        <taxon>Trichomonadidae</taxon>
        <taxon>Trichomonas</taxon>
    </lineage>
</organism>
<protein>
    <submittedName>
        <fullName evidence="2">TKL family protein kinase</fullName>
    </submittedName>
</protein>
<dbReference type="PANTHER" id="PTHR23257:SF958">
    <property type="entry name" value="SERINE_THREONINE-PROTEIN KINASE WNK4"/>
    <property type="match status" value="1"/>
</dbReference>
<evidence type="ECO:0000313" key="3">
    <source>
        <dbReference type="Proteomes" id="UP000001542"/>
    </source>
</evidence>
<dbReference type="InterPro" id="IPR000719">
    <property type="entry name" value="Prot_kinase_dom"/>
</dbReference>
<dbReference type="InterPro" id="IPR001245">
    <property type="entry name" value="Ser-Thr/Tyr_kinase_cat_dom"/>
</dbReference>
<dbReference type="GO" id="GO:0004672">
    <property type="term" value="F:protein kinase activity"/>
    <property type="evidence" value="ECO:0000318"/>
    <property type="project" value="GO_Central"/>
</dbReference>
<dbReference type="AlphaFoldDB" id="A2DFT3"/>
<dbReference type="KEGG" id="tva:5466330"/>
<dbReference type="PROSITE" id="PS50011">
    <property type="entry name" value="PROTEIN_KINASE_DOM"/>
    <property type="match status" value="1"/>
</dbReference>
<keyword evidence="2" id="KW-0808">Transferase</keyword>
<keyword evidence="3" id="KW-1185">Reference proteome</keyword>
<sequence length="750" mass="85551">MDNFELLEQELSKYIVKIDDYAKTKSIGKGGYGKVDIAIDQKTGKKVAIKELFLTKLEGRQLKLYCRETRILAKCNSMFLLHLNGFSTTHPYIIVTDYIENGSLFDALHHKNGAPQLTPTNKTIIATGIAHGMMCLHKMGIMHRDLKSLNILLDQNLYPKICDFGISRFKNEDTVQTNQIGTPHWMAPELFESKEYNYKVDVHAFAIILWELLTEQTPFRGKNAMQIMTEVTRLGERPFIPKGTPTPLSDLMKLCWYQTPNERPNFQQIYKLFKEKKIMFAGTDEEAFSKFIQIIEIEEENSKREKLPDILEKVDHSEETIDDLIELIRKFKRETFDITLNNIVTRITPDKYQSFFTKVQNVLLKNPPFTVISKVIDACAQICAKDTKAVHEFVSADILQHIPLGEPDIFISFSLLCEYVIPLYPNILSVDQLRLIIGRNPLFMSKVVQLISSILLSDKGAKDKNEIINLLFQSIPTIIEKQDSGKSIKYLSNIFTTLNGSYLERYKDILSQLLKSGDIRRVNALYNCLHNTDDISPSEDLLIKHLENPDTMKAALLYLRETNSTLLSNNVVTMLFNLCINKYSAILAIANCCDNPETAKNVFQKLDLLISDKFDAIGAIHILTVLSERHGYAHQILQTKGIDQLFVRVLKDRRLQSISTIIQLIANSNVDNSIAVNLESNNFIKELINYATNEESQASQYAVVTCLDLLAGFNYTEDFKLAKSLSRTINDDNKVQLIYSSFLSKMPEGF</sequence>
<dbReference type="SMR" id="A2DFT3"/>
<reference evidence="2" key="2">
    <citation type="journal article" date="2007" name="Science">
        <title>Draft genome sequence of the sexually transmitted pathogen Trichomonas vaginalis.</title>
        <authorList>
            <person name="Carlton J.M."/>
            <person name="Hirt R.P."/>
            <person name="Silva J.C."/>
            <person name="Delcher A.L."/>
            <person name="Schatz M."/>
            <person name="Zhao Q."/>
            <person name="Wortman J.R."/>
            <person name="Bidwell S.L."/>
            <person name="Alsmark U.C.M."/>
            <person name="Besteiro S."/>
            <person name="Sicheritz-Ponten T."/>
            <person name="Noel C.J."/>
            <person name="Dacks J.B."/>
            <person name="Foster P.G."/>
            <person name="Simillion C."/>
            <person name="Van de Peer Y."/>
            <person name="Miranda-Saavedra D."/>
            <person name="Barton G.J."/>
            <person name="Westrop G.D."/>
            <person name="Mueller S."/>
            <person name="Dessi D."/>
            <person name="Fiori P.L."/>
            <person name="Ren Q."/>
            <person name="Paulsen I."/>
            <person name="Zhang H."/>
            <person name="Bastida-Corcuera F.D."/>
            <person name="Simoes-Barbosa A."/>
            <person name="Brown M.T."/>
            <person name="Hayes R.D."/>
            <person name="Mukherjee M."/>
            <person name="Okumura C.Y."/>
            <person name="Schneider R."/>
            <person name="Smith A.J."/>
            <person name="Vanacova S."/>
            <person name="Villalvazo M."/>
            <person name="Haas B.J."/>
            <person name="Pertea M."/>
            <person name="Feldblyum T.V."/>
            <person name="Utterback T.R."/>
            <person name="Shu C.L."/>
            <person name="Osoegawa K."/>
            <person name="de Jong P.J."/>
            <person name="Hrdy I."/>
            <person name="Horvathova L."/>
            <person name="Zubacova Z."/>
            <person name="Dolezal P."/>
            <person name="Malik S.B."/>
            <person name="Logsdon J.M. Jr."/>
            <person name="Henze K."/>
            <person name="Gupta A."/>
            <person name="Wang C.C."/>
            <person name="Dunne R.L."/>
            <person name="Upcroft J.A."/>
            <person name="Upcroft P."/>
            <person name="White O."/>
            <person name="Salzberg S.L."/>
            <person name="Tang P."/>
            <person name="Chiu C.-H."/>
            <person name="Lee Y.-S."/>
            <person name="Embley T.M."/>
            <person name="Coombs G.H."/>
            <person name="Mottram J.C."/>
            <person name="Tachezy J."/>
            <person name="Fraser-Liggett C.M."/>
            <person name="Johnson P.J."/>
        </authorList>
    </citation>
    <scope>NUCLEOTIDE SEQUENCE [LARGE SCALE GENOMIC DNA]</scope>
    <source>
        <strain evidence="2">G3</strain>
    </source>
</reference>
<reference evidence="2" key="1">
    <citation type="submission" date="2006-10" db="EMBL/GenBank/DDBJ databases">
        <authorList>
            <person name="Amadeo P."/>
            <person name="Zhao Q."/>
            <person name="Wortman J."/>
            <person name="Fraser-Liggett C."/>
            <person name="Carlton J."/>
        </authorList>
    </citation>
    <scope>NUCLEOTIDE SEQUENCE</scope>
    <source>
        <strain evidence="2">G3</strain>
    </source>
</reference>
<dbReference type="Gene3D" id="1.10.510.10">
    <property type="entry name" value="Transferase(Phosphotransferase) domain 1"/>
    <property type="match status" value="1"/>
</dbReference>
<dbReference type="InterPro" id="IPR008271">
    <property type="entry name" value="Ser/Thr_kinase_AS"/>
</dbReference>
<feature type="domain" description="Protein kinase" evidence="1">
    <location>
        <begin position="21"/>
        <end position="280"/>
    </location>
</feature>
<dbReference type="EMBL" id="DS113195">
    <property type="protein sequence ID" value="EAY20786.1"/>
    <property type="molecule type" value="Genomic_DNA"/>
</dbReference>
<dbReference type="STRING" id="5722.A2DFT3"/>
<dbReference type="SUPFAM" id="SSF56112">
    <property type="entry name" value="Protein kinase-like (PK-like)"/>
    <property type="match status" value="1"/>
</dbReference>
<dbReference type="GO" id="GO:0005524">
    <property type="term" value="F:ATP binding"/>
    <property type="evidence" value="ECO:0007669"/>
    <property type="project" value="InterPro"/>
</dbReference>
<dbReference type="Proteomes" id="UP000001542">
    <property type="component" value="Unassembled WGS sequence"/>
</dbReference>
<dbReference type="InParanoid" id="A2DFT3"/>
<dbReference type="InterPro" id="IPR050167">
    <property type="entry name" value="Ser_Thr_protein_kinase"/>
</dbReference>
<dbReference type="InterPro" id="IPR011009">
    <property type="entry name" value="Kinase-like_dom_sf"/>
</dbReference>
<dbReference type="PROSITE" id="PS00108">
    <property type="entry name" value="PROTEIN_KINASE_ST"/>
    <property type="match status" value="1"/>
</dbReference>
<gene>
    <name evidence="2" type="ORF">TVAG_391700</name>
</gene>
<dbReference type="CDD" id="cd13999">
    <property type="entry name" value="STKc_MAP3K-like"/>
    <property type="match status" value="1"/>
</dbReference>
<dbReference type="PRINTS" id="PR00109">
    <property type="entry name" value="TYRKINASE"/>
</dbReference>
<dbReference type="SUPFAM" id="SSF48371">
    <property type="entry name" value="ARM repeat"/>
    <property type="match status" value="1"/>
</dbReference>
<dbReference type="GO" id="GO:0007165">
    <property type="term" value="P:signal transduction"/>
    <property type="evidence" value="ECO:0000318"/>
    <property type="project" value="GO_Central"/>
</dbReference>
<dbReference type="InterPro" id="IPR016024">
    <property type="entry name" value="ARM-type_fold"/>
</dbReference>
<evidence type="ECO:0000259" key="1">
    <source>
        <dbReference type="PROSITE" id="PS50011"/>
    </source>
</evidence>
<dbReference type="Pfam" id="PF07714">
    <property type="entry name" value="PK_Tyr_Ser-Thr"/>
    <property type="match status" value="1"/>
</dbReference>
<dbReference type="GO" id="GO:0005737">
    <property type="term" value="C:cytoplasm"/>
    <property type="evidence" value="ECO:0000318"/>
    <property type="project" value="GO_Central"/>
</dbReference>
<name>A2DFT3_TRIV3</name>
<proteinExistence type="predicted"/>
<dbReference type="OrthoDB" id="10261027at2759"/>
<dbReference type="eggNOG" id="KOG0192">
    <property type="taxonomic scope" value="Eukaryota"/>
</dbReference>
<accession>A2DFT3</accession>
<dbReference type="VEuPathDB" id="TrichDB:TVAGG3_0322880"/>
<dbReference type="SMART" id="SM00220">
    <property type="entry name" value="S_TKc"/>
    <property type="match status" value="1"/>
</dbReference>
<evidence type="ECO:0000313" key="2">
    <source>
        <dbReference type="EMBL" id="EAY20786.1"/>
    </source>
</evidence>
<keyword evidence="2" id="KW-0418">Kinase</keyword>
<dbReference type="PANTHER" id="PTHR23257">
    <property type="entry name" value="SERINE-THREONINE PROTEIN KINASE"/>
    <property type="match status" value="1"/>
</dbReference>
<dbReference type="VEuPathDB" id="TrichDB:TVAG_391700"/>
<dbReference type="RefSeq" id="XP_001581772.1">
    <property type="nucleotide sequence ID" value="XM_001581722.1"/>
</dbReference>